<name>A0A1Q2CRH3_9ACTN</name>
<evidence type="ECO:0000313" key="4">
    <source>
        <dbReference type="Proteomes" id="UP000188145"/>
    </source>
</evidence>
<dbReference type="OrthoDB" id="2151407at2"/>
<keyword evidence="2" id="KW-0812">Transmembrane</keyword>
<keyword evidence="2" id="KW-0472">Membrane</keyword>
<sequence length="148" mass="15200">MQTWFQYLQGNFWLNALAIGLATAATAAFVVGLDALMGRAGLGLASAITLLIGNPLSGAAVPWQFLAEPWGAIGQHLVPGASNSLIRLLSYFPDAGTTTQWATLTAWAVGGIALIGVGALLRRGRPAPADTPQANEEPLAPGHAESAA</sequence>
<feature type="transmembrane region" description="Helical" evidence="2">
    <location>
        <begin position="101"/>
        <end position="121"/>
    </location>
</feature>
<dbReference type="RefSeq" id="WP_077687021.1">
    <property type="nucleotide sequence ID" value="NZ_CP019606.1"/>
</dbReference>
<evidence type="ECO:0000313" key="3">
    <source>
        <dbReference type="EMBL" id="AQP48675.1"/>
    </source>
</evidence>
<feature type="transmembrane region" description="Helical" evidence="2">
    <location>
        <begin position="12"/>
        <end position="33"/>
    </location>
</feature>
<evidence type="ECO:0000256" key="2">
    <source>
        <dbReference type="SAM" id="Phobius"/>
    </source>
</evidence>
<evidence type="ECO:0000256" key="1">
    <source>
        <dbReference type="SAM" id="MobiDB-lite"/>
    </source>
</evidence>
<organism evidence="3 4">
    <name type="scientific">Tessaracoccus aquimaris</name>
    <dbReference type="NCBI Taxonomy" id="1332264"/>
    <lineage>
        <taxon>Bacteria</taxon>
        <taxon>Bacillati</taxon>
        <taxon>Actinomycetota</taxon>
        <taxon>Actinomycetes</taxon>
        <taxon>Propionibacteriales</taxon>
        <taxon>Propionibacteriaceae</taxon>
        <taxon>Tessaracoccus</taxon>
    </lineage>
</organism>
<keyword evidence="2" id="KW-1133">Transmembrane helix</keyword>
<dbReference type="Proteomes" id="UP000188145">
    <property type="component" value="Chromosome"/>
</dbReference>
<dbReference type="EMBL" id="CP019606">
    <property type="protein sequence ID" value="AQP48675.1"/>
    <property type="molecule type" value="Genomic_DNA"/>
</dbReference>
<feature type="region of interest" description="Disordered" evidence="1">
    <location>
        <begin position="126"/>
        <end position="148"/>
    </location>
</feature>
<reference evidence="4" key="1">
    <citation type="submission" date="2017-02" db="EMBL/GenBank/DDBJ databases">
        <title>Tessaracoccus aquaemaris sp. nov., isolated from the intestine of a Korean rockfish, Sebastes schlegelii, in a marine aquaculture pond.</title>
        <authorList>
            <person name="Tak E.J."/>
            <person name="Bae J.-W."/>
        </authorList>
    </citation>
    <scope>NUCLEOTIDE SEQUENCE [LARGE SCALE GENOMIC DNA]</scope>
    <source>
        <strain evidence="4">NSG39</strain>
    </source>
</reference>
<dbReference type="STRING" id="1332264.BW730_15355"/>
<feature type="transmembrane region" description="Helical" evidence="2">
    <location>
        <begin position="40"/>
        <end position="61"/>
    </location>
</feature>
<protein>
    <recommendedName>
        <fullName evidence="5">ABC-2 type transporter domain-containing protein</fullName>
    </recommendedName>
</protein>
<dbReference type="AlphaFoldDB" id="A0A1Q2CRH3"/>
<keyword evidence="4" id="KW-1185">Reference proteome</keyword>
<dbReference type="KEGG" id="tes:BW730_15355"/>
<accession>A0A1Q2CRH3</accession>
<evidence type="ECO:0008006" key="5">
    <source>
        <dbReference type="Google" id="ProtNLM"/>
    </source>
</evidence>
<gene>
    <name evidence="3" type="ORF">BW730_15355</name>
</gene>
<proteinExistence type="predicted"/>